<dbReference type="Proteomes" id="UP000549695">
    <property type="component" value="Unassembled WGS sequence"/>
</dbReference>
<evidence type="ECO:0000256" key="1">
    <source>
        <dbReference type="SAM" id="MobiDB-lite"/>
    </source>
</evidence>
<gene>
    <name evidence="4" type="ORF">ATL51_5354</name>
    <name evidence="3" type="ORF">HDA37_000925</name>
</gene>
<dbReference type="EMBL" id="PHUJ01000003">
    <property type="protein sequence ID" value="PKB33588.1"/>
    <property type="molecule type" value="Genomic_DNA"/>
</dbReference>
<protein>
    <submittedName>
        <fullName evidence="3">Membrane protein (TIGR02234 family)</fullName>
    </submittedName>
</protein>
<reference evidence="3 6" key="1">
    <citation type="submission" date="2020-07" db="EMBL/GenBank/DDBJ databases">
        <title>Sequencing the genomes of 1000 actinobacteria strains.</title>
        <authorList>
            <person name="Klenk H.-P."/>
        </authorList>
    </citation>
    <scope>NUCLEOTIDE SEQUENCE [LARGE SCALE GENOMIC DNA]</scope>
    <source>
        <strain evidence="4 5">DSM 44104</strain>
        <strain evidence="3 6">DSM 44749</strain>
    </source>
</reference>
<feature type="transmembrane region" description="Helical" evidence="2">
    <location>
        <begin position="66"/>
        <end position="87"/>
    </location>
</feature>
<evidence type="ECO:0000313" key="6">
    <source>
        <dbReference type="Proteomes" id="UP000549695"/>
    </source>
</evidence>
<feature type="region of interest" description="Disordered" evidence="1">
    <location>
        <begin position="182"/>
        <end position="216"/>
    </location>
</feature>
<comment type="caution">
    <text evidence="3">The sequence shown here is derived from an EMBL/GenBank/DDBJ whole genome shotgun (WGS) entry which is preliminary data.</text>
</comment>
<keyword evidence="2" id="KW-0472">Membrane</keyword>
<evidence type="ECO:0000313" key="5">
    <source>
        <dbReference type="Proteomes" id="UP000232453"/>
    </source>
</evidence>
<keyword evidence="6" id="KW-1185">Reference proteome</keyword>
<keyword evidence="2" id="KW-0812">Transmembrane</keyword>
<accession>A0AA44UUP4</accession>
<dbReference type="InterPro" id="IPR019051">
    <property type="entry name" value="Trp_biosyn_TM_oprn/chp"/>
</dbReference>
<feature type="compositionally biased region" description="Basic and acidic residues" evidence="1">
    <location>
        <begin position="192"/>
        <end position="203"/>
    </location>
</feature>
<evidence type="ECO:0000313" key="4">
    <source>
        <dbReference type="EMBL" id="PKB33588.1"/>
    </source>
</evidence>
<dbReference type="RefSeq" id="WP_083658010.1">
    <property type="nucleotide sequence ID" value="NZ_BAAAJZ010000013.1"/>
</dbReference>
<feature type="transmembrane region" description="Helical" evidence="2">
    <location>
        <begin position="21"/>
        <end position="46"/>
    </location>
</feature>
<evidence type="ECO:0000256" key="2">
    <source>
        <dbReference type="SAM" id="Phobius"/>
    </source>
</evidence>
<dbReference type="Proteomes" id="UP000232453">
    <property type="component" value="Unassembled WGS sequence"/>
</dbReference>
<feature type="transmembrane region" description="Helical" evidence="2">
    <location>
        <begin position="94"/>
        <end position="115"/>
    </location>
</feature>
<dbReference type="AlphaFoldDB" id="A0A852VX87"/>
<sequence length="216" mass="21085">MTAPGDDGAAAPTAGRTDRRALGLTVLGLLLGAGALWGAGAAEWFVLEVPTATRGTVELGATGAQLQPAVTAVAALLVAAVAALVALSGIARRVLGVLVGLAGAAAVVLTLRLVAVPPSAVELASARSGLTAPNAPAGSGAVSATPWPWLAVAGGVVALAAAVLLVVREPRLPRLGARYAAPGTQAATTPADPDRAAWERLDAGGDPTVGPREGEN</sequence>
<feature type="compositionally biased region" description="Low complexity" evidence="1">
    <location>
        <begin position="182"/>
        <end position="191"/>
    </location>
</feature>
<dbReference type="Pfam" id="PF09534">
    <property type="entry name" value="Trp_oprn_chp"/>
    <property type="match status" value="1"/>
</dbReference>
<dbReference type="EMBL" id="JACCCZ010000001">
    <property type="protein sequence ID" value="NYG00640.1"/>
    <property type="molecule type" value="Genomic_DNA"/>
</dbReference>
<organism evidence="3 6">
    <name type="scientific">Pseudonocardia alni</name>
    <name type="common">Amycolata alni</name>
    <dbReference type="NCBI Taxonomy" id="33907"/>
    <lineage>
        <taxon>Bacteria</taxon>
        <taxon>Bacillati</taxon>
        <taxon>Actinomycetota</taxon>
        <taxon>Actinomycetes</taxon>
        <taxon>Pseudonocardiales</taxon>
        <taxon>Pseudonocardiaceae</taxon>
        <taxon>Pseudonocardia</taxon>
    </lineage>
</organism>
<name>A0A852VX87_PSEA5</name>
<accession>A0A852VX87</accession>
<proteinExistence type="predicted"/>
<keyword evidence="2" id="KW-1133">Transmembrane helix</keyword>
<evidence type="ECO:0000313" key="3">
    <source>
        <dbReference type="EMBL" id="NYG00640.1"/>
    </source>
</evidence>
<feature type="transmembrane region" description="Helical" evidence="2">
    <location>
        <begin position="147"/>
        <end position="167"/>
    </location>
</feature>
<dbReference type="GeneID" id="98050741"/>